<evidence type="ECO:0000313" key="1">
    <source>
        <dbReference type="EMBL" id="KAJ2988556.1"/>
    </source>
</evidence>
<dbReference type="EMBL" id="JAPDGR010000634">
    <property type="protein sequence ID" value="KAJ2988556.1"/>
    <property type="molecule type" value="Genomic_DNA"/>
</dbReference>
<gene>
    <name evidence="1" type="ORF">NUW58_g3913</name>
</gene>
<sequence length="263" mass="29493">MARTPKYIVTVADLDKDWDSLFVTYWDSWKTPLQAVGQLTFVGIGTGGEAEEAAFAATKQHYLAEARANPNQQWVKVEDPEHEGQGLNPIVGGGIWTLYQDNPFRSYASQVEEGPKLTGPDFEPGSERHRLRRELYAQMQSWRPRLMATAHACVVDKLGMEAYLETSSLAASVYLKYGFTVVEYPTLTFQCEDPSTDWLDLVRDMQSHPIGIMWRPKGGNYSEGKTILPWLDITNTVRVASSFDYTDVHTGRHTGNLPCALGV</sequence>
<evidence type="ECO:0000313" key="2">
    <source>
        <dbReference type="Proteomes" id="UP001143856"/>
    </source>
</evidence>
<name>A0ACC1PBC4_9PEZI</name>
<dbReference type="Proteomes" id="UP001143856">
    <property type="component" value="Unassembled WGS sequence"/>
</dbReference>
<protein>
    <submittedName>
        <fullName evidence="1">Uncharacterized protein</fullName>
    </submittedName>
</protein>
<keyword evidence="2" id="KW-1185">Reference proteome</keyword>
<accession>A0ACC1PBC4</accession>
<comment type="caution">
    <text evidence="1">The sequence shown here is derived from an EMBL/GenBank/DDBJ whole genome shotgun (WGS) entry which is preliminary data.</text>
</comment>
<proteinExistence type="predicted"/>
<organism evidence="1 2">
    <name type="scientific">Xylaria curta</name>
    <dbReference type="NCBI Taxonomy" id="42375"/>
    <lineage>
        <taxon>Eukaryota</taxon>
        <taxon>Fungi</taxon>
        <taxon>Dikarya</taxon>
        <taxon>Ascomycota</taxon>
        <taxon>Pezizomycotina</taxon>
        <taxon>Sordariomycetes</taxon>
        <taxon>Xylariomycetidae</taxon>
        <taxon>Xylariales</taxon>
        <taxon>Xylariaceae</taxon>
        <taxon>Xylaria</taxon>
    </lineage>
</organism>
<reference evidence="1" key="1">
    <citation type="submission" date="2022-10" db="EMBL/GenBank/DDBJ databases">
        <title>Genome Sequence of Xylaria curta.</title>
        <authorList>
            <person name="Buettner E."/>
        </authorList>
    </citation>
    <scope>NUCLEOTIDE SEQUENCE</scope>
    <source>
        <strain evidence="1">Babe10</strain>
    </source>
</reference>